<keyword evidence="2" id="KW-1185">Reference proteome</keyword>
<sequence length="97" mass="10512">MPKIDPDTLDGLGERIKENVGSVLNDANQHLPELRKLDQPLYSAVDPSLAVTYTLGTGYMNAMLQGALECFQALNDDLAATAQSWRDADGAAEQSFK</sequence>
<organism evidence="1 2">
    <name type="scientific">Glycomyces mayteni</name>
    <dbReference type="NCBI Taxonomy" id="543887"/>
    <lineage>
        <taxon>Bacteria</taxon>
        <taxon>Bacillati</taxon>
        <taxon>Actinomycetota</taxon>
        <taxon>Actinomycetes</taxon>
        <taxon>Glycomycetales</taxon>
        <taxon>Glycomycetaceae</taxon>
        <taxon>Glycomyces</taxon>
    </lineage>
</organism>
<dbReference type="EMBL" id="JBHSYS010000001">
    <property type="protein sequence ID" value="MFC6955574.1"/>
    <property type="molecule type" value="Genomic_DNA"/>
</dbReference>
<proteinExistence type="predicted"/>
<evidence type="ECO:0000313" key="1">
    <source>
        <dbReference type="EMBL" id="MFC6955574.1"/>
    </source>
</evidence>
<accession>A0ABW2D3F1</accession>
<protein>
    <recommendedName>
        <fullName evidence="3">ESX-1 secretion-associated protein</fullName>
    </recommendedName>
</protein>
<comment type="caution">
    <text evidence="1">The sequence shown here is derived from an EMBL/GenBank/DDBJ whole genome shotgun (WGS) entry which is preliminary data.</text>
</comment>
<reference evidence="2" key="1">
    <citation type="journal article" date="2019" name="Int. J. Syst. Evol. Microbiol.">
        <title>The Global Catalogue of Microorganisms (GCM) 10K type strain sequencing project: providing services to taxonomists for standard genome sequencing and annotation.</title>
        <authorList>
            <consortium name="The Broad Institute Genomics Platform"/>
            <consortium name="The Broad Institute Genome Sequencing Center for Infectious Disease"/>
            <person name="Wu L."/>
            <person name="Ma J."/>
        </authorList>
    </citation>
    <scope>NUCLEOTIDE SEQUENCE [LARGE SCALE GENOMIC DNA]</scope>
    <source>
        <strain evidence="2">KACC 12634</strain>
    </source>
</reference>
<dbReference type="Proteomes" id="UP001596470">
    <property type="component" value="Unassembled WGS sequence"/>
</dbReference>
<evidence type="ECO:0008006" key="3">
    <source>
        <dbReference type="Google" id="ProtNLM"/>
    </source>
</evidence>
<name>A0ABW2D3F1_9ACTN</name>
<evidence type="ECO:0000313" key="2">
    <source>
        <dbReference type="Proteomes" id="UP001596470"/>
    </source>
</evidence>
<gene>
    <name evidence="1" type="ORF">ACFQS3_00050</name>
</gene>
<dbReference type="RefSeq" id="WP_382352061.1">
    <property type="nucleotide sequence ID" value="NZ_JBHMBP010000004.1"/>
</dbReference>